<protein>
    <submittedName>
        <fullName evidence="2">Uncharacterized protein</fullName>
    </submittedName>
</protein>
<organism evidence="2 3">
    <name type="scientific">Amylocarpus encephaloides</name>
    <dbReference type="NCBI Taxonomy" id="45428"/>
    <lineage>
        <taxon>Eukaryota</taxon>
        <taxon>Fungi</taxon>
        <taxon>Dikarya</taxon>
        <taxon>Ascomycota</taxon>
        <taxon>Pezizomycotina</taxon>
        <taxon>Leotiomycetes</taxon>
        <taxon>Helotiales</taxon>
        <taxon>Helotiales incertae sedis</taxon>
        <taxon>Amylocarpus</taxon>
    </lineage>
</organism>
<sequence length="166" mass="17664">MFFFFEITSRFSTPQSPRKNEAHIYRNIHSPPCGRYFGPGPQRGLHNLRLLPGKTPNIPVASSTALASALHAIQISWVDSPQQISVFQAIYSAPPDSLRESVSKEDYAGVTGEELYTKNVPPSAQSALSAYAEAVLSAASSVVGPQVTLTSNDGGKGDEDGDGGRG</sequence>
<evidence type="ECO:0000256" key="1">
    <source>
        <dbReference type="SAM" id="MobiDB-lite"/>
    </source>
</evidence>
<evidence type="ECO:0000313" key="3">
    <source>
        <dbReference type="Proteomes" id="UP000824998"/>
    </source>
</evidence>
<keyword evidence="3" id="KW-1185">Reference proteome</keyword>
<gene>
    <name evidence="2" type="ORF">BJ875DRAFT_540046</name>
</gene>
<feature type="compositionally biased region" description="Basic and acidic residues" evidence="1">
    <location>
        <begin position="155"/>
        <end position="166"/>
    </location>
</feature>
<name>A0A9P7YQ73_9HELO</name>
<dbReference type="Proteomes" id="UP000824998">
    <property type="component" value="Unassembled WGS sequence"/>
</dbReference>
<dbReference type="EMBL" id="MU251378">
    <property type="protein sequence ID" value="KAG9237923.1"/>
    <property type="molecule type" value="Genomic_DNA"/>
</dbReference>
<comment type="caution">
    <text evidence="2">The sequence shown here is derived from an EMBL/GenBank/DDBJ whole genome shotgun (WGS) entry which is preliminary data.</text>
</comment>
<evidence type="ECO:0000313" key="2">
    <source>
        <dbReference type="EMBL" id="KAG9237923.1"/>
    </source>
</evidence>
<dbReference type="AlphaFoldDB" id="A0A9P7YQ73"/>
<reference evidence="2" key="1">
    <citation type="journal article" date="2021" name="IMA Fungus">
        <title>Genomic characterization of three marine fungi, including Emericellopsis atlantica sp. nov. with signatures of a generalist lifestyle and marine biomass degradation.</title>
        <authorList>
            <person name="Hagestad O.C."/>
            <person name="Hou L."/>
            <person name="Andersen J.H."/>
            <person name="Hansen E.H."/>
            <person name="Altermark B."/>
            <person name="Li C."/>
            <person name="Kuhnert E."/>
            <person name="Cox R.J."/>
            <person name="Crous P.W."/>
            <person name="Spatafora J.W."/>
            <person name="Lail K."/>
            <person name="Amirebrahimi M."/>
            <person name="Lipzen A."/>
            <person name="Pangilinan J."/>
            <person name="Andreopoulos W."/>
            <person name="Hayes R.D."/>
            <person name="Ng V."/>
            <person name="Grigoriev I.V."/>
            <person name="Jackson S.A."/>
            <person name="Sutton T.D.S."/>
            <person name="Dobson A.D.W."/>
            <person name="Rama T."/>
        </authorList>
    </citation>
    <scope>NUCLEOTIDE SEQUENCE</scope>
    <source>
        <strain evidence="2">TRa018bII</strain>
    </source>
</reference>
<proteinExistence type="predicted"/>
<feature type="region of interest" description="Disordered" evidence="1">
    <location>
        <begin position="146"/>
        <end position="166"/>
    </location>
</feature>
<accession>A0A9P7YQ73</accession>